<protein>
    <submittedName>
        <fullName evidence="3">Tetraspanin</fullName>
    </submittedName>
</protein>
<keyword evidence="2" id="KW-1185">Reference proteome</keyword>
<dbReference type="AlphaFoldDB" id="A0A915JN60"/>
<keyword evidence="1" id="KW-0472">Membrane</keyword>
<evidence type="ECO:0000256" key="1">
    <source>
        <dbReference type="SAM" id="Phobius"/>
    </source>
</evidence>
<sequence length="206" mass="22875">MIEDSNPIGVKCPHSRHFTNYYQHCAQVIFLIAFVLFLIVGISLMYVGFLEYGSFGASSRSLKILGLVALLLCIGFLIAACVIISDCISTAIEQPIEDDLPYEALSPSDCTTSFTTIAQSSSQHTDLTMQPFVTNANAFCKSCSQRFLMHKSWTDTSLSKRHEFPIIINNHQGGDSCEFTDFVRHEPSNCAHFQNTEIGQNSSNDE</sequence>
<feature type="transmembrane region" description="Helical" evidence="1">
    <location>
        <begin position="28"/>
        <end position="52"/>
    </location>
</feature>
<organism evidence="2 3">
    <name type="scientific">Romanomermis culicivorax</name>
    <name type="common">Nematode worm</name>
    <dbReference type="NCBI Taxonomy" id="13658"/>
    <lineage>
        <taxon>Eukaryota</taxon>
        <taxon>Metazoa</taxon>
        <taxon>Ecdysozoa</taxon>
        <taxon>Nematoda</taxon>
        <taxon>Enoplea</taxon>
        <taxon>Dorylaimia</taxon>
        <taxon>Mermithida</taxon>
        <taxon>Mermithoidea</taxon>
        <taxon>Mermithidae</taxon>
        <taxon>Romanomermis</taxon>
    </lineage>
</organism>
<reference evidence="3" key="1">
    <citation type="submission" date="2022-11" db="UniProtKB">
        <authorList>
            <consortium name="WormBaseParasite"/>
        </authorList>
    </citation>
    <scope>IDENTIFICATION</scope>
</reference>
<keyword evidence="1" id="KW-0812">Transmembrane</keyword>
<name>A0A915JN60_ROMCU</name>
<proteinExistence type="predicted"/>
<accession>A0A915JN60</accession>
<dbReference type="WBParaSite" id="nRc.2.0.1.t27538-RA">
    <property type="protein sequence ID" value="nRc.2.0.1.t27538-RA"/>
    <property type="gene ID" value="nRc.2.0.1.g27538"/>
</dbReference>
<dbReference type="Proteomes" id="UP000887565">
    <property type="component" value="Unplaced"/>
</dbReference>
<feature type="transmembrane region" description="Helical" evidence="1">
    <location>
        <begin position="64"/>
        <end position="85"/>
    </location>
</feature>
<evidence type="ECO:0000313" key="2">
    <source>
        <dbReference type="Proteomes" id="UP000887565"/>
    </source>
</evidence>
<keyword evidence="1" id="KW-1133">Transmembrane helix</keyword>
<evidence type="ECO:0000313" key="3">
    <source>
        <dbReference type="WBParaSite" id="nRc.2.0.1.t27538-RA"/>
    </source>
</evidence>